<dbReference type="AlphaFoldDB" id="A0A380U4P3"/>
<feature type="compositionally biased region" description="Basic and acidic residues" evidence="1">
    <location>
        <begin position="38"/>
        <end position="113"/>
    </location>
</feature>
<proteinExistence type="predicted"/>
<dbReference type="Proteomes" id="UP000254253">
    <property type="component" value="Unassembled WGS sequence"/>
</dbReference>
<dbReference type="Gene3D" id="2.40.128.240">
    <property type="match status" value="1"/>
</dbReference>
<keyword evidence="2" id="KW-0732">Signal</keyword>
<feature type="domain" description="Transferrin-binding protein B C-lobe/N-lobe beta-barrel" evidence="3">
    <location>
        <begin position="278"/>
        <end position="375"/>
    </location>
</feature>
<organism evidence="4 5">
    <name type="scientific">Actinobacillus lignieresii</name>
    <dbReference type="NCBI Taxonomy" id="720"/>
    <lineage>
        <taxon>Bacteria</taxon>
        <taxon>Pseudomonadati</taxon>
        <taxon>Pseudomonadota</taxon>
        <taxon>Gammaproteobacteria</taxon>
        <taxon>Pasteurellales</taxon>
        <taxon>Pasteurellaceae</taxon>
        <taxon>Actinobacillus</taxon>
    </lineage>
</organism>
<dbReference type="SUPFAM" id="SSF56925">
    <property type="entry name" value="OMPA-like"/>
    <property type="match status" value="1"/>
</dbReference>
<dbReference type="InterPro" id="IPR001677">
    <property type="entry name" value="TbpB_B_D"/>
</dbReference>
<dbReference type="InterPro" id="IPR038197">
    <property type="entry name" value="TbpB_C-lobe_sf"/>
</dbReference>
<evidence type="ECO:0000313" key="5">
    <source>
        <dbReference type="Proteomes" id="UP000254253"/>
    </source>
</evidence>
<protein>
    <submittedName>
        <fullName evidence="4">Lipoprotein_5 domain-containing protein</fullName>
    </submittedName>
</protein>
<feature type="signal peptide" evidence="2">
    <location>
        <begin position="1"/>
        <end position="22"/>
    </location>
</feature>
<evidence type="ECO:0000256" key="1">
    <source>
        <dbReference type="SAM" id="MobiDB-lite"/>
    </source>
</evidence>
<feature type="chain" id="PRO_5016788522" evidence="2">
    <location>
        <begin position="23"/>
        <end position="403"/>
    </location>
</feature>
<evidence type="ECO:0000256" key="2">
    <source>
        <dbReference type="SAM" id="SignalP"/>
    </source>
</evidence>
<keyword evidence="4" id="KW-0449">Lipoprotein</keyword>
<dbReference type="Gene3D" id="2.40.160.90">
    <property type="match status" value="1"/>
</dbReference>
<sequence length="403" mass="44445">MNKHLRLSFIAIACSLAITACSSDNKGATRYEDLVKNKVDEANKKAEEKAKKDKESETAKKLADLEKKQKELEQQLKEKNQEAPKTEPKADPKVEPQKEDKDKPKQEKPKEENTNPLTNEQIKAELDKAFSNGSYKNGNARLNGVRASFNTGINVQEIKENEQQNLNKLVVDGKEITLFSDDFLFDAASNGKEIKTTDIQDNTGGVGKKGGLPTSKYRDNLSAMRYGYYTKDGKTTLFVQGYMSPVDDNGKNTIASAPYSYLGYAMNQSNKSVDIRSVPTTGVYAYEGSTFYGKDNIYNEYTTTAYADFTNKKVKVEVKDANLTLGGKITGNTFSGNINGIEAKGAFYGTNGVDIGGIFYQTTGEKKGYNGVFGVTQTGCSRFGGQCSEYQNKDVLKNFDVSK</sequence>
<dbReference type="RefSeq" id="WP_115591040.1">
    <property type="nucleotide sequence ID" value="NZ_UFRN01000002.1"/>
</dbReference>
<gene>
    <name evidence="4" type="primary">tbpB_4</name>
    <name evidence="4" type="ORF">NCTC4191_02169</name>
</gene>
<dbReference type="InterPro" id="IPR011250">
    <property type="entry name" value="OMP/PagP_B-barrel"/>
</dbReference>
<feature type="region of interest" description="Disordered" evidence="1">
    <location>
        <begin position="38"/>
        <end position="121"/>
    </location>
</feature>
<accession>A0A380U4P3</accession>
<keyword evidence="5" id="KW-1185">Reference proteome</keyword>
<dbReference type="EMBL" id="UFRN01000002">
    <property type="protein sequence ID" value="SUT96316.1"/>
    <property type="molecule type" value="Genomic_DNA"/>
</dbReference>
<reference evidence="4 5" key="1">
    <citation type="submission" date="2018-06" db="EMBL/GenBank/DDBJ databases">
        <authorList>
            <consortium name="Pathogen Informatics"/>
            <person name="Doyle S."/>
        </authorList>
    </citation>
    <scope>NUCLEOTIDE SEQUENCE [LARGE SCALE GENOMIC DNA]</scope>
    <source>
        <strain evidence="4 5">NCTC4191</strain>
    </source>
</reference>
<evidence type="ECO:0000313" key="4">
    <source>
        <dbReference type="EMBL" id="SUT96316.1"/>
    </source>
</evidence>
<evidence type="ECO:0000259" key="3">
    <source>
        <dbReference type="Pfam" id="PF01298"/>
    </source>
</evidence>
<dbReference type="PROSITE" id="PS51257">
    <property type="entry name" value="PROKAR_LIPOPROTEIN"/>
    <property type="match status" value="1"/>
</dbReference>
<name>A0A380U4P3_ACTLI</name>
<dbReference type="Pfam" id="PF01298">
    <property type="entry name" value="TbpB_B_D"/>
    <property type="match status" value="1"/>
</dbReference>